<keyword evidence="2" id="KW-1133">Transmembrane helix</keyword>
<keyword evidence="2" id="KW-0472">Membrane</keyword>
<dbReference type="RefSeq" id="WP_326567952.1">
    <property type="nucleotide sequence ID" value="NZ_CP142149.1"/>
</dbReference>
<feature type="region of interest" description="Disordered" evidence="1">
    <location>
        <begin position="1"/>
        <end position="45"/>
    </location>
</feature>
<feature type="compositionally biased region" description="Gly residues" evidence="1">
    <location>
        <begin position="96"/>
        <end position="159"/>
    </location>
</feature>
<protein>
    <recommendedName>
        <fullName evidence="3">DUF5666 domain-containing protein</fullName>
    </recommendedName>
</protein>
<accession>A0ABZ1I5C6</accession>
<dbReference type="EMBL" id="CP142149">
    <property type="protein sequence ID" value="WSE28961.1"/>
    <property type="molecule type" value="Genomic_DNA"/>
</dbReference>
<gene>
    <name evidence="4" type="ORF">VSH64_40080</name>
</gene>
<evidence type="ECO:0000256" key="2">
    <source>
        <dbReference type="SAM" id="Phobius"/>
    </source>
</evidence>
<evidence type="ECO:0000313" key="5">
    <source>
        <dbReference type="Proteomes" id="UP001330812"/>
    </source>
</evidence>
<dbReference type="InterPro" id="IPR043724">
    <property type="entry name" value="DUF5666"/>
</dbReference>
<feature type="region of interest" description="Disordered" evidence="1">
    <location>
        <begin position="183"/>
        <end position="205"/>
    </location>
</feature>
<proteinExistence type="predicted"/>
<organism evidence="4 5">
    <name type="scientific">Amycolatopsis rhabdoformis</name>
    <dbReference type="NCBI Taxonomy" id="1448059"/>
    <lineage>
        <taxon>Bacteria</taxon>
        <taxon>Bacillati</taxon>
        <taxon>Actinomycetota</taxon>
        <taxon>Actinomycetes</taxon>
        <taxon>Pseudonocardiales</taxon>
        <taxon>Pseudonocardiaceae</taxon>
        <taxon>Amycolatopsis</taxon>
    </lineage>
</organism>
<feature type="transmembrane region" description="Helical" evidence="2">
    <location>
        <begin position="71"/>
        <end position="89"/>
    </location>
</feature>
<keyword evidence="5" id="KW-1185">Reference proteome</keyword>
<keyword evidence="2" id="KW-0812">Transmembrane</keyword>
<name>A0ABZ1I5C6_9PSEU</name>
<dbReference type="Pfam" id="PF18914">
    <property type="entry name" value="DUF5666"/>
    <property type="match status" value="1"/>
</dbReference>
<dbReference type="Proteomes" id="UP001330812">
    <property type="component" value="Chromosome"/>
</dbReference>
<feature type="domain" description="DUF5666" evidence="3">
    <location>
        <begin position="161"/>
        <end position="225"/>
    </location>
</feature>
<sequence length="231" mass="22290">MSRSTPSPGPAATPDEPTTEFLPVTAPLAGGPLLTEPAPGPSPEEIVAAPAVEGDLNQEMKRVAKPFGKPTFILAGLLVIALSFAGGAWTHSAFGSGSGGGGGAAARAGGQQGTARGGFGGRGTQQGTGQEGAGAGQQGSGQQGTGGFTGARGGSGRGTVGTVEKVDGTTVTLKTAQGTDVTVSTSDSTTVGLTQPGKLSDLKPGATVTVQGRPGSDGTVAAQAIVQQPAR</sequence>
<evidence type="ECO:0000256" key="1">
    <source>
        <dbReference type="SAM" id="MobiDB-lite"/>
    </source>
</evidence>
<evidence type="ECO:0000259" key="3">
    <source>
        <dbReference type="Pfam" id="PF18914"/>
    </source>
</evidence>
<reference evidence="4 5" key="1">
    <citation type="journal article" date="2015" name="Int. J. Syst. Evol. Microbiol.">
        <title>Amycolatopsis rhabdoformis sp. nov., an actinomycete isolated from a tropical forest soil.</title>
        <authorList>
            <person name="Souza W.R."/>
            <person name="Silva R.E."/>
            <person name="Goodfellow M."/>
            <person name="Busarakam K."/>
            <person name="Figueiro F.S."/>
            <person name="Ferreira D."/>
            <person name="Rodrigues-Filho E."/>
            <person name="Moraes L.A.B."/>
            <person name="Zucchi T.D."/>
        </authorList>
    </citation>
    <scope>NUCLEOTIDE SEQUENCE [LARGE SCALE GENOMIC DNA]</scope>
    <source>
        <strain evidence="4 5">NCIMB 14900</strain>
    </source>
</reference>
<evidence type="ECO:0000313" key="4">
    <source>
        <dbReference type="EMBL" id="WSE28961.1"/>
    </source>
</evidence>
<feature type="region of interest" description="Disordered" evidence="1">
    <location>
        <begin position="96"/>
        <end position="164"/>
    </location>
</feature>